<evidence type="ECO:0000256" key="1">
    <source>
        <dbReference type="ARBA" id="ARBA00022472"/>
    </source>
</evidence>
<feature type="domain" description="Transcription factor NusA N-terminal" evidence="8">
    <location>
        <begin position="6"/>
        <end position="125"/>
    </location>
</feature>
<name>A0A1K1R8T4_9FLAO</name>
<evidence type="ECO:0000259" key="10">
    <source>
        <dbReference type="Pfam" id="PF26594"/>
    </source>
</evidence>
<dbReference type="NCBIfam" id="TIGR01953">
    <property type="entry name" value="NusA"/>
    <property type="match status" value="1"/>
</dbReference>
<evidence type="ECO:0000313" key="11">
    <source>
        <dbReference type="EMBL" id="SFW68551.1"/>
    </source>
</evidence>
<comment type="subunit">
    <text evidence="7">Monomer. Binds directly to the core enzyme of the DNA-dependent RNA polymerase and to nascent RNA.</text>
</comment>
<dbReference type="SUPFAM" id="SSF69705">
    <property type="entry name" value="Transcription factor NusA, N-terminal domain"/>
    <property type="match status" value="1"/>
</dbReference>
<organism evidence="11 12">
    <name type="scientific">Sinomicrobium oceani</name>
    <dbReference type="NCBI Taxonomy" id="1150368"/>
    <lineage>
        <taxon>Bacteria</taxon>
        <taxon>Pseudomonadati</taxon>
        <taxon>Bacteroidota</taxon>
        <taxon>Flavobacteriia</taxon>
        <taxon>Flavobacteriales</taxon>
        <taxon>Flavobacteriaceae</taxon>
        <taxon>Sinomicrobium</taxon>
    </lineage>
</organism>
<dbReference type="OrthoDB" id="9807233at2"/>
<comment type="similarity">
    <text evidence="7">Belongs to the NusA family.</text>
</comment>
<proteinExistence type="inferred from homology"/>
<keyword evidence="6 7" id="KW-0804">Transcription</keyword>
<dbReference type="Pfam" id="PF13184">
    <property type="entry name" value="KH_NusA_1st"/>
    <property type="match status" value="1"/>
</dbReference>
<dbReference type="SUPFAM" id="SSF54814">
    <property type="entry name" value="Prokaryotic type KH domain (KH-domain type II)"/>
    <property type="match status" value="2"/>
</dbReference>
<keyword evidence="12" id="KW-1185">Reference proteome</keyword>
<comment type="subcellular location">
    <subcellularLocation>
        <location evidence="7">Cytoplasm</location>
    </subcellularLocation>
</comment>
<dbReference type="GO" id="GO:0003723">
    <property type="term" value="F:RNA binding"/>
    <property type="evidence" value="ECO:0007669"/>
    <property type="project" value="UniProtKB-UniRule"/>
</dbReference>
<dbReference type="GO" id="GO:0006353">
    <property type="term" value="P:DNA-templated transcription termination"/>
    <property type="evidence" value="ECO:0007669"/>
    <property type="project" value="UniProtKB-UniRule"/>
</dbReference>
<comment type="function">
    <text evidence="7">Participates in both transcription termination and antitermination.</text>
</comment>
<protein>
    <recommendedName>
        <fullName evidence="7">Transcription termination/antitermination protein NusA</fullName>
    </recommendedName>
</protein>
<evidence type="ECO:0000256" key="2">
    <source>
        <dbReference type="ARBA" id="ARBA00022490"/>
    </source>
</evidence>
<keyword evidence="4 7" id="KW-0694">RNA-binding</keyword>
<keyword evidence="1 7" id="KW-0806">Transcription termination</keyword>
<dbReference type="Gene3D" id="2.40.50.140">
    <property type="entry name" value="Nucleic acid-binding proteins"/>
    <property type="match status" value="1"/>
</dbReference>
<dbReference type="GO" id="GO:0005829">
    <property type="term" value="C:cytosol"/>
    <property type="evidence" value="ECO:0007669"/>
    <property type="project" value="TreeGrafter"/>
</dbReference>
<dbReference type="Gene3D" id="3.30.300.20">
    <property type="match status" value="2"/>
</dbReference>
<dbReference type="InterPro" id="IPR010213">
    <property type="entry name" value="TF_NusA"/>
</dbReference>
<gene>
    <name evidence="7" type="primary">nusA</name>
    <name evidence="11" type="ORF">SAMN02927921_03299</name>
</gene>
<dbReference type="HAMAP" id="MF_00945_B">
    <property type="entry name" value="NusA_B"/>
    <property type="match status" value="1"/>
</dbReference>
<dbReference type="RefSeq" id="WP_072318485.1">
    <property type="nucleotide sequence ID" value="NZ_FPJE01000021.1"/>
</dbReference>
<dbReference type="PANTHER" id="PTHR22648">
    <property type="entry name" value="TRANSCRIPTION TERMINATION FACTOR NUSA"/>
    <property type="match status" value="1"/>
</dbReference>
<evidence type="ECO:0000256" key="7">
    <source>
        <dbReference type="HAMAP-Rule" id="MF_00945"/>
    </source>
</evidence>
<dbReference type="SUPFAM" id="SSF50249">
    <property type="entry name" value="Nucleic acid-binding proteins"/>
    <property type="match status" value="1"/>
</dbReference>
<dbReference type="EMBL" id="FPJE01000021">
    <property type="protein sequence ID" value="SFW68551.1"/>
    <property type="molecule type" value="Genomic_DNA"/>
</dbReference>
<accession>A0A1K1R8T4</accession>
<dbReference type="Pfam" id="PF08529">
    <property type="entry name" value="NusA_N"/>
    <property type="match status" value="1"/>
</dbReference>
<dbReference type="Pfam" id="PF26594">
    <property type="entry name" value="KH_NusA_2nd"/>
    <property type="match status" value="1"/>
</dbReference>
<dbReference type="InterPro" id="IPR030842">
    <property type="entry name" value="TF_NusA_bacterial"/>
</dbReference>
<dbReference type="InterPro" id="IPR012340">
    <property type="entry name" value="NA-bd_OB-fold"/>
</dbReference>
<reference evidence="11 12" key="1">
    <citation type="submission" date="2016-11" db="EMBL/GenBank/DDBJ databases">
        <authorList>
            <person name="Jaros S."/>
            <person name="Januszkiewicz K."/>
            <person name="Wedrychowicz H."/>
        </authorList>
    </citation>
    <scope>NUCLEOTIDE SEQUENCE [LARGE SCALE GENOMIC DNA]</scope>
    <source>
        <strain evidence="11 12">CGMCC 1.12145</strain>
    </source>
</reference>
<evidence type="ECO:0000259" key="8">
    <source>
        <dbReference type="Pfam" id="PF08529"/>
    </source>
</evidence>
<dbReference type="CDD" id="cd02134">
    <property type="entry name" value="KH-II_NusA_rpt1"/>
    <property type="match status" value="1"/>
</dbReference>
<evidence type="ECO:0000256" key="4">
    <source>
        <dbReference type="ARBA" id="ARBA00022884"/>
    </source>
</evidence>
<evidence type="ECO:0000256" key="5">
    <source>
        <dbReference type="ARBA" id="ARBA00023015"/>
    </source>
</evidence>
<dbReference type="FunFam" id="3.30.300.20:FF:000002">
    <property type="entry name" value="Transcription termination/antitermination protein NusA"/>
    <property type="match status" value="1"/>
</dbReference>
<dbReference type="PANTHER" id="PTHR22648:SF0">
    <property type="entry name" value="TRANSCRIPTION TERMINATION_ANTITERMINATION PROTEIN NUSA"/>
    <property type="match status" value="1"/>
</dbReference>
<dbReference type="InterPro" id="IPR013735">
    <property type="entry name" value="TF_NusA_N"/>
</dbReference>
<dbReference type="Proteomes" id="UP000182248">
    <property type="component" value="Unassembled WGS sequence"/>
</dbReference>
<dbReference type="InterPro" id="IPR058582">
    <property type="entry name" value="KH_NusA_2nd"/>
</dbReference>
<dbReference type="InterPro" id="IPR015946">
    <property type="entry name" value="KH_dom-like_a/b"/>
</dbReference>
<sequence length="410" mass="46791">MENLALIDSFSEFKDDKLIDRVTLMAILEEVFRNALKKKFGSDDNFDIIINPDKGDLEIWRNRIVVADDEVEDPNQEISLSDARKIEPDFEVGEDVSEEVKLIDLGRRAILALRQNLISKIHEHDNTTIYKQFKDLIGEIYTAEVHHIRHKAVILLDDEGNEIVLPKEKQIPSDFFRKGENVRGIIESVELKGNKPAIIMSRTSPDFLEKLFEQEIPEVFDGLITIKKVVRIPGEKAKVAVDSYDDRIDPVGACVGMKGSRIHGIVRELGNENIDVINFTNNPQLFISRALSPARVTSISIDEETKRAEVILKPEEVSKAIGKGGYNIRLAGFLTGYEIDVFREGVEEDVELTEFSDEIEEWIIEEFKKIGLDTARSVLDQDVEDLIKRTDLEEETILEVKRILKEEFED</sequence>
<evidence type="ECO:0000313" key="12">
    <source>
        <dbReference type="Proteomes" id="UP000182248"/>
    </source>
</evidence>
<dbReference type="GO" id="GO:0031564">
    <property type="term" value="P:transcription antitermination"/>
    <property type="evidence" value="ECO:0007669"/>
    <property type="project" value="UniProtKB-UniRule"/>
</dbReference>
<dbReference type="InterPro" id="IPR009019">
    <property type="entry name" value="KH_sf_prok-type"/>
</dbReference>
<keyword evidence="5 7" id="KW-0805">Transcription regulation</keyword>
<dbReference type="InterPro" id="IPR025249">
    <property type="entry name" value="TF_NusA_KH_1st"/>
</dbReference>
<evidence type="ECO:0000259" key="9">
    <source>
        <dbReference type="Pfam" id="PF13184"/>
    </source>
</evidence>
<dbReference type="GO" id="GO:0003700">
    <property type="term" value="F:DNA-binding transcription factor activity"/>
    <property type="evidence" value="ECO:0007669"/>
    <property type="project" value="InterPro"/>
</dbReference>
<feature type="domain" description="NusA-like second KH" evidence="10">
    <location>
        <begin position="283"/>
        <end position="344"/>
    </location>
</feature>
<evidence type="ECO:0000256" key="3">
    <source>
        <dbReference type="ARBA" id="ARBA00022814"/>
    </source>
</evidence>
<keyword evidence="2 7" id="KW-0963">Cytoplasm</keyword>
<dbReference type="CDD" id="cd22529">
    <property type="entry name" value="KH-II_NusA_rpt2"/>
    <property type="match status" value="1"/>
</dbReference>
<dbReference type="AlphaFoldDB" id="A0A1K1R8T4"/>
<keyword evidence="3 7" id="KW-0889">Transcription antitermination</keyword>
<dbReference type="STRING" id="1150368.SAMN02927921_03299"/>
<feature type="domain" description="Transcription factor NusA first KH" evidence="9">
    <location>
        <begin position="202"/>
        <end position="278"/>
    </location>
</feature>
<dbReference type="InterPro" id="IPR036555">
    <property type="entry name" value="NusA_N_sf"/>
</dbReference>
<evidence type="ECO:0000256" key="6">
    <source>
        <dbReference type="ARBA" id="ARBA00023163"/>
    </source>
</evidence>
<dbReference type="Gene3D" id="3.30.1480.10">
    <property type="entry name" value="NusA, N-terminal domain"/>
    <property type="match status" value="1"/>
</dbReference>